<keyword evidence="6" id="KW-0788">Thiol protease</keyword>
<dbReference type="InterPro" id="IPR031772">
    <property type="entry name" value="Gp9_N"/>
</dbReference>
<keyword evidence="7" id="KW-1035">Host cytoplasm</keyword>
<dbReference type="EC" id="3.2.1.17" evidence="8"/>
<evidence type="ECO:0000256" key="7">
    <source>
        <dbReference type="ARBA" id="ARBA00023200"/>
    </source>
</evidence>
<dbReference type="InterPro" id="IPR023347">
    <property type="entry name" value="Lysozyme_dom_sf"/>
</dbReference>
<dbReference type="GO" id="GO:0042742">
    <property type="term" value="P:defense response to bacterium"/>
    <property type="evidence" value="ECO:0007669"/>
    <property type="project" value="UniProtKB-KW"/>
</dbReference>
<evidence type="ECO:0000256" key="1">
    <source>
        <dbReference type="ARBA" id="ARBA00007074"/>
    </source>
</evidence>
<keyword evidence="5 8" id="KW-0378">Hydrolase</keyword>
<dbReference type="InterPro" id="IPR038765">
    <property type="entry name" value="Papain-like_cys_pep_sf"/>
</dbReference>
<dbReference type="GO" id="GO:0006508">
    <property type="term" value="P:proteolysis"/>
    <property type="evidence" value="ECO:0007669"/>
    <property type="project" value="UniProtKB-KW"/>
</dbReference>
<dbReference type="SUPFAM" id="SSF53955">
    <property type="entry name" value="Lysozyme-like"/>
    <property type="match status" value="1"/>
</dbReference>
<dbReference type="CDD" id="cd00737">
    <property type="entry name" value="lyz_endolysin_autolysin"/>
    <property type="match status" value="1"/>
</dbReference>
<dbReference type="Pfam" id="PF00959">
    <property type="entry name" value="Phage_lysozyme"/>
    <property type="match status" value="1"/>
</dbReference>
<dbReference type="Pfam" id="PF16838">
    <property type="entry name" value="Caud_tail_N"/>
    <property type="match status" value="1"/>
</dbReference>
<comment type="similarity">
    <text evidence="8">Belongs to the glycosyl hydrolase 24 family.</text>
</comment>
<comment type="catalytic activity">
    <reaction evidence="8">
        <text>Hydrolysis of (1-&gt;4)-beta-linkages between N-acetylmuramic acid and N-acetyl-D-glucosamine residues in a peptidoglycan and between N-acetyl-D-glucosamine residues in chitodextrins.</text>
        <dbReference type="EC" id="3.2.1.17"/>
    </reaction>
</comment>
<dbReference type="Gene3D" id="1.10.530.40">
    <property type="match status" value="1"/>
</dbReference>
<comment type="similarity">
    <text evidence="1">Belongs to the peptidase C40 family.</text>
</comment>
<dbReference type="GO" id="GO:0008234">
    <property type="term" value="F:cysteine-type peptidase activity"/>
    <property type="evidence" value="ECO:0007669"/>
    <property type="project" value="UniProtKB-KW"/>
</dbReference>
<dbReference type="PANTHER" id="PTHR47359">
    <property type="entry name" value="PEPTIDOGLYCAN DL-ENDOPEPTIDASE CWLO"/>
    <property type="match status" value="1"/>
</dbReference>
<evidence type="ECO:0000313" key="10">
    <source>
        <dbReference type="EMBL" id="DAE02799.1"/>
    </source>
</evidence>
<protein>
    <recommendedName>
        <fullName evidence="8">Lysozyme</fullName>
        <ecNumber evidence="8">3.2.1.17</ecNumber>
    </recommendedName>
</protein>
<evidence type="ECO:0000256" key="5">
    <source>
        <dbReference type="ARBA" id="ARBA00022801"/>
    </source>
</evidence>
<dbReference type="EMBL" id="BK015353">
    <property type="protein sequence ID" value="DAE02799.1"/>
    <property type="molecule type" value="Genomic_DNA"/>
</dbReference>
<accession>A0A8S5P6M1</accession>
<dbReference type="InterPro" id="IPR051794">
    <property type="entry name" value="PG_Endopeptidase_C40"/>
</dbReference>
<organism evidence="10">
    <name type="scientific">Podoviridae sp. ctPr92</name>
    <dbReference type="NCBI Taxonomy" id="2825247"/>
    <lineage>
        <taxon>Viruses</taxon>
        <taxon>Duplodnaviria</taxon>
        <taxon>Heunggongvirae</taxon>
        <taxon>Uroviricota</taxon>
        <taxon>Caudoviricetes</taxon>
    </lineage>
</organism>
<dbReference type="InterPro" id="IPR002196">
    <property type="entry name" value="Glyco_hydro_24"/>
</dbReference>
<keyword evidence="8" id="KW-0326">Glycosidase</keyword>
<dbReference type="Gene3D" id="3.90.1720.10">
    <property type="entry name" value="endopeptidase domain like (from Nostoc punctiforme)"/>
    <property type="match status" value="1"/>
</dbReference>
<dbReference type="Pfam" id="PF00877">
    <property type="entry name" value="NLPC_P60"/>
    <property type="match status" value="1"/>
</dbReference>
<evidence type="ECO:0000256" key="6">
    <source>
        <dbReference type="ARBA" id="ARBA00022807"/>
    </source>
</evidence>
<name>A0A8S5P6M1_9CAUD</name>
<dbReference type="PROSITE" id="PS51935">
    <property type="entry name" value="NLPC_P60"/>
    <property type="match status" value="1"/>
</dbReference>
<dbReference type="InterPro" id="IPR023346">
    <property type="entry name" value="Lysozyme-like_dom_sf"/>
</dbReference>
<evidence type="ECO:0000259" key="9">
    <source>
        <dbReference type="PROSITE" id="PS51935"/>
    </source>
</evidence>
<feature type="domain" description="NlpC/P60" evidence="9">
    <location>
        <begin position="391"/>
        <end position="520"/>
    </location>
</feature>
<proteinExistence type="inferred from homology"/>
<evidence type="ECO:0000256" key="2">
    <source>
        <dbReference type="ARBA" id="ARBA00022529"/>
    </source>
</evidence>
<sequence>MPRLSKVFFCSIPELDINYNHTVNFTNINNQINWFLNKAKYVMTECTYLRKERSLTIDKYIDDCMTYNYCLWNNGTRWEYFFIINKEYVTEHSTKFTLKLDVFQTYYFNIKFDKIESYIERQHCNRFDTNGNIDLDNLLEPEDLEVGELKVQEIYNAYDYSDKGCYFLTSSTRLGMINGGSSGGSTGGSTGNQTTLYKDGYMSMLGLYFLKQAEGFSPTPYNLGDGTYTIGYGTTSEYDSAHYNQLAPKCTEQQASEVLGDSLYKSYSKYVHDTFVSYGFDMNKMKQNEFDAFVDFYYNTGSLTSRSIFTKYINGDSKESIAEVWKTTVIMSGTQFEQGLRNRRKAEVNVFLNADYNYKKIEILDGSGYITDNNGMGYIPPPYDRQEQAPSTIRENVVASARKLLGKPYVWGGNYPPLGNDKGTDCSGLCQWAYNDNGIKISRTTYTQIQDGKETTYDNLKMGDLVFTRGKTDNGHVVMFISKNSDGSIHVIEAKQTGTDIMENDRTPNDNYRYRSIIND</sequence>
<dbReference type="GO" id="GO:0003796">
    <property type="term" value="F:lysozyme activity"/>
    <property type="evidence" value="ECO:0007669"/>
    <property type="project" value="UniProtKB-EC"/>
</dbReference>
<dbReference type="SUPFAM" id="SSF54001">
    <property type="entry name" value="Cysteine proteinases"/>
    <property type="match status" value="1"/>
</dbReference>
<keyword evidence="2 8" id="KW-0929">Antimicrobial</keyword>
<dbReference type="InterPro" id="IPR000064">
    <property type="entry name" value="NLP_P60_dom"/>
</dbReference>
<dbReference type="GO" id="GO:0001897">
    <property type="term" value="P:symbiont-mediated cytolysis of host cell"/>
    <property type="evidence" value="ECO:0007669"/>
    <property type="project" value="UniProtKB-ARBA"/>
</dbReference>
<keyword evidence="3 8" id="KW-0081">Bacteriolytic enzyme</keyword>
<evidence type="ECO:0000256" key="3">
    <source>
        <dbReference type="ARBA" id="ARBA00022638"/>
    </source>
</evidence>
<dbReference type="PANTHER" id="PTHR47359:SF3">
    <property type="entry name" value="NLP_P60 DOMAIN-CONTAINING PROTEIN-RELATED"/>
    <property type="match status" value="1"/>
</dbReference>
<dbReference type="GO" id="GO:0009253">
    <property type="term" value="P:peptidoglycan catabolic process"/>
    <property type="evidence" value="ECO:0007669"/>
    <property type="project" value="InterPro"/>
</dbReference>
<keyword evidence="4" id="KW-0645">Protease</keyword>
<dbReference type="GO" id="GO:0016998">
    <property type="term" value="P:cell wall macromolecule catabolic process"/>
    <property type="evidence" value="ECO:0007669"/>
    <property type="project" value="InterPro"/>
</dbReference>
<evidence type="ECO:0000256" key="4">
    <source>
        <dbReference type="ARBA" id="ARBA00022670"/>
    </source>
</evidence>
<evidence type="ECO:0000256" key="8">
    <source>
        <dbReference type="RuleBase" id="RU003788"/>
    </source>
</evidence>
<reference evidence="10" key="1">
    <citation type="journal article" date="2021" name="Proc. Natl. Acad. Sci. U.S.A.">
        <title>A Catalog of Tens of Thousands of Viruses from Human Metagenomes Reveals Hidden Associations with Chronic Diseases.</title>
        <authorList>
            <person name="Tisza M.J."/>
            <person name="Buck C.B."/>
        </authorList>
    </citation>
    <scope>NUCLEOTIDE SEQUENCE</scope>
    <source>
        <strain evidence="10">CtPr92</strain>
    </source>
</reference>
<dbReference type="InterPro" id="IPR033907">
    <property type="entry name" value="Endolysin_autolysin"/>
</dbReference>